<keyword evidence="6" id="KW-1185">Reference proteome</keyword>
<protein>
    <recommendedName>
        <fullName evidence="4">ODAD1 central coiled coil region domain-containing protein</fullName>
    </recommendedName>
</protein>
<dbReference type="OrthoDB" id="10255247at2759"/>
<organism evidence="5">
    <name type="scientific">Amphimedon queenslandica</name>
    <name type="common">Sponge</name>
    <dbReference type="NCBI Taxonomy" id="400682"/>
    <lineage>
        <taxon>Eukaryota</taxon>
        <taxon>Metazoa</taxon>
        <taxon>Porifera</taxon>
        <taxon>Demospongiae</taxon>
        <taxon>Heteroscleromorpha</taxon>
        <taxon>Haplosclerida</taxon>
        <taxon>Niphatidae</taxon>
        <taxon>Amphimedon</taxon>
    </lineage>
</organism>
<feature type="region of interest" description="Disordered" evidence="3">
    <location>
        <begin position="504"/>
        <end position="563"/>
    </location>
</feature>
<feature type="coiled-coil region" evidence="2">
    <location>
        <begin position="297"/>
        <end position="371"/>
    </location>
</feature>
<feature type="compositionally biased region" description="Basic and acidic residues" evidence="3">
    <location>
        <begin position="525"/>
        <end position="535"/>
    </location>
</feature>
<dbReference type="GO" id="GO:0035253">
    <property type="term" value="C:ciliary rootlet"/>
    <property type="evidence" value="ECO:0007669"/>
    <property type="project" value="TreeGrafter"/>
</dbReference>
<dbReference type="eggNOG" id="ENOG502QR7A">
    <property type="taxonomic scope" value="Eukaryota"/>
</dbReference>
<evidence type="ECO:0000259" key="4">
    <source>
        <dbReference type="Pfam" id="PF21773"/>
    </source>
</evidence>
<dbReference type="PANTHER" id="PTHR46518">
    <property type="entry name" value="COILED-COIL DOMAIN-CONTAINING PROTEIN 151"/>
    <property type="match status" value="1"/>
</dbReference>
<dbReference type="GO" id="GO:0036158">
    <property type="term" value="P:outer dynein arm assembly"/>
    <property type="evidence" value="ECO:0007669"/>
    <property type="project" value="InterPro"/>
</dbReference>
<dbReference type="AlphaFoldDB" id="A0A1X7URG5"/>
<dbReference type="InterPro" id="IPR049258">
    <property type="entry name" value="ODAD1_CC"/>
</dbReference>
<dbReference type="STRING" id="400682.A0A1X7URG5"/>
<reference evidence="6" key="1">
    <citation type="journal article" date="2010" name="Nature">
        <title>The Amphimedon queenslandica genome and the evolution of animal complexity.</title>
        <authorList>
            <person name="Srivastava M."/>
            <person name="Simakov O."/>
            <person name="Chapman J."/>
            <person name="Fahey B."/>
            <person name="Gauthier M.E."/>
            <person name="Mitros T."/>
            <person name="Richards G.S."/>
            <person name="Conaco C."/>
            <person name="Dacre M."/>
            <person name="Hellsten U."/>
            <person name="Larroux C."/>
            <person name="Putnam N.H."/>
            <person name="Stanke M."/>
            <person name="Adamska M."/>
            <person name="Darling A."/>
            <person name="Degnan S.M."/>
            <person name="Oakley T.H."/>
            <person name="Plachetzki D.C."/>
            <person name="Zhai Y."/>
            <person name="Adamski M."/>
            <person name="Calcino A."/>
            <person name="Cummins S.F."/>
            <person name="Goodstein D.M."/>
            <person name="Harris C."/>
            <person name="Jackson D.J."/>
            <person name="Leys S.P."/>
            <person name="Shu S."/>
            <person name="Woodcroft B.J."/>
            <person name="Vervoort M."/>
            <person name="Kosik K.S."/>
            <person name="Manning G."/>
            <person name="Degnan B.M."/>
            <person name="Rokhsar D.S."/>
        </authorList>
    </citation>
    <scope>NUCLEOTIDE SEQUENCE [LARGE SCALE GENOMIC DNA]</scope>
</reference>
<evidence type="ECO:0000313" key="6">
    <source>
        <dbReference type="Proteomes" id="UP000007879"/>
    </source>
</evidence>
<dbReference type="Proteomes" id="UP000007879">
    <property type="component" value="Unassembled WGS sequence"/>
</dbReference>
<dbReference type="EnsemblMetazoa" id="Aqu2.1.29982_001">
    <property type="protein sequence ID" value="Aqu2.1.29982_001"/>
    <property type="gene ID" value="Aqu2.1.29982"/>
</dbReference>
<feature type="coiled-coil region" evidence="2">
    <location>
        <begin position="4"/>
        <end position="70"/>
    </location>
</feature>
<dbReference type="GO" id="GO:0097542">
    <property type="term" value="C:ciliary tip"/>
    <property type="evidence" value="ECO:0007669"/>
    <property type="project" value="TreeGrafter"/>
</dbReference>
<reference evidence="5" key="2">
    <citation type="submission" date="2017-05" db="UniProtKB">
        <authorList>
            <consortium name="EnsemblMetazoa"/>
        </authorList>
    </citation>
    <scope>IDENTIFICATION</scope>
</reference>
<evidence type="ECO:0000256" key="2">
    <source>
        <dbReference type="SAM" id="Coils"/>
    </source>
</evidence>
<proteinExistence type="predicted"/>
<keyword evidence="1 2" id="KW-0175">Coiled coil</keyword>
<dbReference type="InterPro" id="IPR033192">
    <property type="entry name" value="ODAD3"/>
</dbReference>
<feature type="coiled-coil region" evidence="2">
    <location>
        <begin position="113"/>
        <end position="206"/>
    </location>
</feature>
<gene>
    <name evidence="5" type="primary">100637714</name>
</gene>
<sequence length="563" mass="64522">MAASTSTARRIDSIKDEIDELKKKLTLLDGDKKAHYENTQFEMEKNRTQIQHLRRENKELRMKLARKMAADDDVVGSVFKENNMRPPPDLRGLPAHEAHSRFDQAVCELIKKRNALQYTARNKQRQLESLQKELAHMKSETEAIASTPAGESENAKKLRALENQLDRAIIQSNEANQIQKIYKGILEKMQLERLNYDNEISELKKSISSRKKNLLGLQSMNNDADTAREMTKAELQNQEVMVAESKKIREKTLDSYRKKAQEKKDLAEKVEKRVQLRRISIAQESAAQLSEGDDQSIQEQEEKITSYEEAFAKIKDATGVSDIQEVVDRFLNQQETRTHLNELKDEHTKQLARLKEEKDKLQAQFEEMKYSGEERMSSGQRLLEEVQSHLSEAKARCTDSDSKADRAGRLLGQVKAGITHLSEKLQHIKAPHTHVLKPHLEPGSEEGIIEMLGECEVKLVSLVEELGSRDLDTIQKEMEDEEFRQTVEGGSYTAGGTNVRIVLPKDNTGAQRGELYDESDDEDEGLMRETMKRETQLLVDSKTKKKPQDDEEEEDNKGKQKRR</sequence>
<dbReference type="KEGG" id="aqu:100637714"/>
<name>A0A1X7URG5_AMPQE</name>
<dbReference type="PANTHER" id="PTHR46518:SF1">
    <property type="entry name" value="OUTER DYNEIN ARM-DOCKING COMPLEX SUBUNIT 3"/>
    <property type="match status" value="1"/>
</dbReference>
<dbReference type="GO" id="GO:0003341">
    <property type="term" value="P:cilium movement"/>
    <property type="evidence" value="ECO:0007669"/>
    <property type="project" value="InterPro"/>
</dbReference>
<dbReference type="GO" id="GO:0036064">
    <property type="term" value="C:ciliary basal body"/>
    <property type="evidence" value="ECO:0007669"/>
    <property type="project" value="TreeGrafter"/>
</dbReference>
<evidence type="ECO:0000256" key="3">
    <source>
        <dbReference type="SAM" id="MobiDB-lite"/>
    </source>
</evidence>
<dbReference type="Pfam" id="PF21773">
    <property type="entry name" value="ODAD1_CC"/>
    <property type="match status" value="1"/>
</dbReference>
<accession>A0A1X7URG5</accession>
<evidence type="ECO:0000256" key="1">
    <source>
        <dbReference type="ARBA" id="ARBA00023054"/>
    </source>
</evidence>
<dbReference type="EnsemblMetazoa" id="XM_003386989.3">
    <property type="protein sequence ID" value="XP_003387037.3"/>
    <property type="gene ID" value="LOC100637714"/>
</dbReference>
<feature type="domain" description="ODAD1 central coiled coil region" evidence="4">
    <location>
        <begin position="156"/>
        <end position="426"/>
    </location>
</feature>
<evidence type="ECO:0000313" key="5">
    <source>
        <dbReference type="EnsemblMetazoa" id="Aqu2.1.29982_001"/>
    </source>
</evidence>
<dbReference type="InParanoid" id="A0A1X7URG5"/>